<name>A0ABD2BZV7_VESMC</name>
<comment type="caution">
    <text evidence="1">The sequence shown here is derived from an EMBL/GenBank/DDBJ whole genome shotgun (WGS) entry which is preliminary data.</text>
</comment>
<proteinExistence type="predicted"/>
<organism evidence="1 2">
    <name type="scientific">Vespula maculifrons</name>
    <name type="common">Eastern yellow jacket</name>
    <name type="synonym">Wasp</name>
    <dbReference type="NCBI Taxonomy" id="7453"/>
    <lineage>
        <taxon>Eukaryota</taxon>
        <taxon>Metazoa</taxon>
        <taxon>Ecdysozoa</taxon>
        <taxon>Arthropoda</taxon>
        <taxon>Hexapoda</taxon>
        <taxon>Insecta</taxon>
        <taxon>Pterygota</taxon>
        <taxon>Neoptera</taxon>
        <taxon>Endopterygota</taxon>
        <taxon>Hymenoptera</taxon>
        <taxon>Apocrita</taxon>
        <taxon>Aculeata</taxon>
        <taxon>Vespoidea</taxon>
        <taxon>Vespidae</taxon>
        <taxon>Vespinae</taxon>
        <taxon>Vespula</taxon>
    </lineage>
</organism>
<evidence type="ECO:0000313" key="2">
    <source>
        <dbReference type="Proteomes" id="UP001607303"/>
    </source>
</evidence>
<dbReference type="AlphaFoldDB" id="A0ABD2BZV7"/>
<evidence type="ECO:0000313" key="1">
    <source>
        <dbReference type="EMBL" id="KAL2738312.1"/>
    </source>
</evidence>
<dbReference type="Proteomes" id="UP001607303">
    <property type="component" value="Unassembled WGS sequence"/>
</dbReference>
<accession>A0ABD2BZV7</accession>
<gene>
    <name evidence="1" type="ORF">V1477_011671</name>
</gene>
<sequence>MPPKKREKELDGQKGPRMDQIQADHELFLQAFEKPTQIYRFLRTRNQISIIKNITKCIVSYDLCKL</sequence>
<protein>
    <submittedName>
        <fullName evidence="1">Polycomb protein suz12-B</fullName>
    </submittedName>
</protein>
<keyword evidence="2" id="KW-1185">Reference proteome</keyword>
<dbReference type="EMBL" id="JAYRBN010000063">
    <property type="protein sequence ID" value="KAL2738312.1"/>
    <property type="molecule type" value="Genomic_DNA"/>
</dbReference>
<reference evidence="1 2" key="1">
    <citation type="journal article" date="2024" name="Ann. Entomol. Soc. Am.">
        <title>Genomic analyses of the southern and eastern yellowjacket wasps (Hymenoptera: Vespidae) reveal evolutionary signatures of social life.</title>
        <authorList>
            <person name="Catto M.A."/>
            <person name="Caine P.B."/>
            <person name="Orr S.E."/>
            <person name="Hunt B.G."/>
            <person name="Goodisman M.A.D."/>
        </authorList>
    </citation>
    <scope>NUCLEOTIDE SEQUENCE [LARGE SCALE GENOMIC DNA]</scope>
    <source>
        <strain evidence="1">232</strain>
        <tissue evidence="1">Head and thorax</tissue>
    </source>
</reference>